<protein>
    <submittedName>
        <fullName evidence="2">Uncharacterized protein</fullName>
    </submittedName>
</protein>
<name>A0A182LXV4_9DIPT</name>
<accession>A0A182LXV4</accession>
<dbReference type="AlphaFoldDB" id="A0A182LXV4"/>
<dbReference type="STRING" id="139723.A0A182LXV4"/>
<sequence>MFFEDNIDNAKYCGHLYGLGTPFVANGNNTTPGGGASGGGAGGGTGGSGATTGTGGQAGVASSGTGNTGSSNTTGGSSANNNSNTTMQCYRKPESIVGLLQRVADEVTLRPIKFNYDT</sequence>
<feature type="region of interest" description="Disordered" evidence="1">
    <location>
        <begin position="24"/>
        <end position="87"/>
    </location>
</feature>
<evidence type="ECO:0000313" key="2">
    <source>
        <dbReference type="EnsemblMetazoa" id="ACUA004555-PA"/>
    </source>
</evidence>
<organism evidence="2 3">
    <name type="scientific">Anopheles culicifacies</name>
    <dbReference type="NCBI Taxonomy" id="139723"/>
    <lineage>
        <taxon>Eukaryota</taxon>
        <taxon>Metazoa</taxon>
        <taxon>Ecdysozoa</taxon>
        <taxon>Arthropoda</taxon>
        <taxon>Hexapoda</taxon>
        <taxon>Insecta</taxon>
        <taxon>Pterygota</taxon>
        <taxon>Neoptera</taxon>
        <taxon>Endopterygota</taxon>
        <taxon>Diptera</taxon>
        <taxon>Nematocera</taxon>
        <taxon>Culicoidea</taxon>
        <taxon>Culicidae</taxon>
        <taxon>Anophelinae</taxon>
        <taxon>Anopheles</taxon>
        <taxon>culicifacies species complex</taxon>
    </lineage>
</organism>
<feature type="compositionally biased region" description="Gly residues" evidence="1">
    <location>
        <begin position="32"/>
        <end position="58"/>
    </location>
</feature>
<dbReference type="VEuPathDB" id="VectorBase:ACUA004555"/>
<evidence type="ECO:0000313" key="3">
    <source>
        <dbReference type="Proteomes" id="UP000075883"/>
    </source>
</evidence>
<reference evidence="3" key="1">
    <citation type="submission" date="2013-09" db="EMBL/GenBank/DDBJ databases">
        <title>The Genome Sequence of Anopheles culicifacies species A.</title>
        <authorList>
            <consortium name="The Broad Institute Genomics Platform"/>
            <person name="Neafsey D.E."/>
            <person name="Besansky N."/>
            <person name="Howell P."/>
            <person name="Walton C."/>
            <person name="Young S.K."/>
            <person name="Zeng Q."/>
            <person name="Gargeya S."/>
            <person name="Fitzgerald M."/>
            <person name="Haas B."/>
            <person name="Abouelleil A."/>
            <person name="Allen A.W."/>
            <person name="Alvarado L."/>
            <person name="Arachchi H.M."/>
            <person name="Berlin A.M."/>
            <person name="Chapman S.B."/>
            <person name="Gainer-Dewar J."/>
            <person name="Goldberg J."/>
            <person name="Griggs A."/>
            <person name="Gujja S."/>
            <person name="Hansen M."/>
            <person name="Howarth C."/>
            <person name="Imamovic A."/>
            <person name="Ireland A."/>
            <person name="Larimer J."/>
            <person name="McCowan C."/>
            <person name="Murphy C."/>
            <person name="Pearson M."/>
            <person name="Poon T.W."/>
            <person name="Priest M."/>
            <person name="Roberts A."/>
            <person name="Saif S."/>
            <person name="Shea T."/>
            <person name="Sisk P."/>
            <person name="Sykes S."/>
            <person name="Wortman J."/>
            <person name="Nusbaum C."/>
            <person name="Birren B."/>
        </authorList>
    </citation>
    <scope>NUCLEOTIDE SEQUENCE [LARGE SCALE GENOMIC DNA]</scope>
    <source>
        <strain evidence="3">A-37</strain>
    </source>
</reference>
<evidence type="ECO:0000256" key="1">
    <source>
        <dbReference type="SAM" id="MobiDB-lite"/>
    </source>
</evidence>
<keyword evidence="3" id="KW-1185">Reference proteome</keyword>
<proteinExistence type="predicted"/>
<reference evidence="2" key="2">
    <citation type="submission" date="2020-05" db="UniProtKB">
        <authorList>
            <consortium name="EnsemblMetazoa"/>
        </authorList>
    </citation>
    <scope>IDENTIFICATION</scope>
    <source>
        <strain evidence="2">A-37</strain>
    </source>
</reference>
<dbReference type="Proteomes" id="UP000075883">
    <property type="component" value="Unassembled WGS sequence"/>
</dbReference>
<dbReference type="EMBL" id="AXCM01002360">
    <property type="status" value="NOT_ANNOTATED_CDS"/>
    <property type="molecule type" value="Genomic_DNA"/>
</dbReference>
<feature type="compositionally biased region" description="Low complexity" evidence="1">
    <location>
        <begin position="59"/>
        <end position="86"/>
    </location>
</feature>
<dbReference type="EnsemblMetazoa" id="ACUA004555-RA">
    <property type="protein sequence ID" value="ACUA004555-PA"/>
    <property type="gene ID" value="ACUA004555"/>
</dbReference>